<keyword evidence="1" id="KW-1133">Transmembrane helix</keyword>
<dbReference type="Proteomes" id="UP000663870">
    <property type="component" value="Unassembled WGS sequence"/>
</dbReference>
<dbReference type="EMBL" id="CAJNOL010001027">
    <property type="protein sequence ID" value="CAF1268968.1"/>
    <property type="molecule type" value="Genomic_DNA"/>
</dbReference>
<evidence type="ECO:0000313" key="4">
    <source>
        <dbReference type="Proteomes" id="UP000663854"/>
    </source>
</evidence>
<reference evidence="2" key="1">
    <citation type="submission" date="2021-02" db="EMBL/GenBank/DDBJ databases">
        <authorList>
            <person name="Nowell W R."/>
        </authorList>
    </citation>
    <scope>NUCLEOTIDE SEQUENCE</scope>
</reference>
<proteinExistence type="predicted"/>
<dbReference type="AlphaFoldDB" id="A0A813QX09"/>
<accession>A0A813QX09</accession>
<evidence type="ECO:0000313" key="2">
    <source>
        <dbReference type="EMBL" id="CAF0773025.1"/>
    </source>
</evidence>
<evidence type="ECO:0000313" key="3">
    <source>
        <dbReference type="EMBL" id="CAF1268968.1"/>
    </source>
</evidence>
<gene>
    <name evidence="3" type="ORF">JXQ802_LOCUS27884</name>
    <name evidence="2" type="ORF">PYM288_LOCUS3214</name>
</gene>
<keyword evidence="1" id="KW-0812">Transmembrane</keyword>
<dbReference type="EMBL" id="CAJNOH010000023">
    <property type="protein sequence ID" value="CAF0773025.1"/>
    <property type="molecule type" value="Genomic_DNA"/>
</dbReference>
<comment type="caution">
    <text evidence="2">The sequence shown here is derived from an EMBL/GenBank/DDBJ whole genome shotgun (WGS) entry which is preliminary data.</text>
</comment>
<protein>
    <submittedName>
        <fullName evidence="2">Uncharacterized protein</fullName>
    </submittedName>
</protein>
<dbReference type="Proteomes" id="UP000663854">
    <property type="component" value="Unassembled WGS sequence"/>
</dbReference>
<evidence type="ECO:0000256" key="1">
    <source>
        <dbReference type="SAM" id="Phobius"/>
    </source>
</evidence>
<sequence>MCRVDSTSWKAYSCKTRYSRYTCYGAVWEVHYEENRTTFAIVEEEKRFRSYSDAFKRAQEYQIDSSYSCWYDTRNPSVAQWNKPSTVVAIILLSCGGLSVLLIGIFSFIAIRLIKQEVLQQRQDNIDPYFNPDFAIKQ</sequence>
<feature type="transmembrane region" description="Helical" evidence="1">
    <location>
        <begin position="87"/>
        <end position="114"/>
    </location>
</feature>
<evidence type="ECO:0000313" key="5">
    <source>
        <dbReference type="Proteomes" id="UP000663870"/>
    </source>
</evidence>
<keyword evidence="1" id="KW-0472">Membrane</keyword>
<keyword evidence="5" id="KW-1185">Reference proteome</keyword>
<name>A0A813QX09_9BILA</name>
<organism evidence="2 4">
    <name type="scientific">Rotaria sordida</name>
    <dbReference type="NCBI Taxonomy" id="392033"/>
    <lineage>
        <taxon>Eukaryota</taxon>
        <taxon>Metazoa</taxon>
        <taxon>Spiralia</taxon>
        <taxon>Gnathifera</taxon>
        <taxon>Rotifera</taxon>
        <taxon>Eurotatoria</taxon>
        <taxon>Bdelloidea</taxon>
        <taxon>Philodinida</taxon>
        <taxon>Philodinidae</taxon>
        <taxon>Rotaria</taxon>
    </lineage>
</organism>